<reference evidence="2 3" key="1">
    <citation type="submission" date="2018-06" db="EMBL/GenBank/DDBJ databases">
        <authorList>
            <consortium name="Pathogen Informatics"/>
            <person name="Doyle S."/>
        </authorList>
    </citation>
    <scope>NUCLEOTIDE SEQUENCE [LARGE SCALE GENOMIC DNA]</scope>
    <source>
        <strain evidence="2 3">NCTC13063</strain>
    </source>
</reference>
<sequence>MKILLIGEYSNVHWTLARGLRMLGHEVTVLSNGDFWKDYPRDINLVRVPSKWGGIRYLARLLSLLPRLRGYDVVQLINPMFLELKAERIFPIYKYLRKHNKKIFLGAFGMDYYWVKTCCEEMPLRYSDFNIGNRLRANTDALKERKDWLGTAKQRLNEMIAHDCDGIIAGLYEYWVCYQPLFPDKTVFIPYPIDVSRQQTAPISEYSGKVKGFIGISKRRSEYKGTDIMLKAAQDVQRKYPDILELTMAEGIPFNDYVELMNGSDFILDQLYSYTPSMNPLEAMSKGIICIGGGEPENYEMLHEDTLRPIINVDPTYESVYHEVEALVLHPERIRELKQQSMEYVRKHHDYIKVARQYEAFYLSKP</sequence>
<evidence type="ECO:0000259" key="1">
    <source>
        <dbReference type="Pfam" id="PF13524"/>
    </source>
</evidence>
<accession>A0AAQ1UHJ8</accession>
<dbReference type="RefSeq" id="WP_115153200.1">
    <property type="nucleotide sequence ID" value="NZ_DBFWLE010000018.1"/>
</dbReference>
<evidence type="ECO:0000313" key="3">
    <source>
        <dbReference type="Proteomes" id="UP000255283"/>
    </source>
</evidence>
<gene>
    <name evidence="2" type="ORF">NCTC13063_00586</name>
</gene>
<dbReference type="PANTHER" id="PTHR12526:SF584">
    <property type="entry name" value="GLYCOSYLTRANSFERASE"/>
    <property type="match status" value="1"/>
</dbReference>
<organism evidence="2 3">
    <name type="scientific">Segatella buccae</name>
    <dbReference type="NCBI Taxonomy" id="28126"/>
    <lineage>
        <taxon>Bacteria</taxon>
        <taxon>Pseudomonadati</taxon>
        <taxon>Bacteroidota</taxon>
        <taxon>Bacteroidia</taxon>
        <taxon>Bacteroidales</taxon>
        <taxon>Prevotellaceae</taxon>
        <taxon>Segatella</taxon>
    </lineage>
</organism>
<dbReference type="PANTHER" id="PTHR12526">
    <property type="entry name" value="GLYCOSYLTRANSFERASE"/>
    <property type="match status" value="1"/>
</dbReference>
<name>A0AAQ1UHJ8_9BACT</name>
<protein>
    <recommendedName>
        <fullName evidence="1">Spore protein YkvP/CgeB glycosyl transferase-like domain-containing protein</fullName>
    </recommendedName>
</protein>
<dbReference type="InterPro" id="IPR055259">
    <property type="entry name" value="YkvP/CgeB_Glyco_trans-like"/>
</dbReference>
<dbReference type="Pfam" id="PF13524">
    <property type="entry name" value="Glyco_trans_1_2"/>
    <property type="match status" value="1"/>
</dbReference>
<evidence type="ECO:0000313" key="2">
    <source>
        <dbReference type="EMBL" id="SUB79325.1"/>
    </source>
</evidence>
<comment type="caution">
    <text evidence="2">The sequence shown here is derived from an EMBL/GenBank/DDBJ whole genome shotgun (WGS) entry which is preliminary data.</text>
</comment>
<dbReference type="Proteomes" id="UP000255283">
    <property type="component" value="Unassembled WGS sequence"/>
</dbReference>
<dbReference type="Gene3D" id="3.40.50.2000">
    <property type="entry name" value="Glycogen Phosphorylase B"/>
    <property type="match status" value="2"/>
</dbReference>
<dbReference type="AlphaFoldDB" id="A0AAQ1UHJ8"/>
<dbReference type="SUPFAM" id="SSF53756">
    <property type="entry name" value="UDP-Glycosyltransferase/glycogen phosphorylase"/>
    <property type="match status" value="1"/>
</dbReference>
<dbReference type="EMBL" id="UGTJ01000001">
    <property type="protein sequence ID" value="SUB79325.1"/>
    <property type="molecule type" value="Genomic_DNA"/>
</dbReference>
<proteinExistence type="predicted"/>
<feature type="domain" description="Spore protein YkvP/CgeB glycosyl transferase-like" evidence="1">
    <location>
        <begin position="248"/>
        <end position="359"/>
    </location>
</feature>
<dbReference type="CDD" id="cd03801">
    <property type="entry name" value="GT4_PimA-like"/>
    <property type="match status" value="1"/>
</dbReference>